<keyword evidence="9" id="KW-0539">Nucleus</keyword>
<feature type="compositionally biased region" description="Basic and acidic residues" evidence="12">
    <location>
        <begin position="155"/>
        <end position="166"/>
    </location>
</feature>
<dbReference type="Gene3D" id="2.60.120.650">
    <property type="entry name" value="Cupin"/>
    <property type="match status" value="1"/>
</dbReference>
<accession>A0A0C3UV11</accession>
<protein>
    <submittedName>
        <fullName evidence="15">Transcription factor jumonji (JmjC) domain protein</fullName>
    </submittedName>
</protein>
<dbReference type="PaxDb" id="3880-AES83862"/>
<evidence type="ECO:0000256" key="10">
    <source>
        <dbReference type="ARBA" id="ARBA00060112"/>
    </source>
</evidence>
<dbReference type="GO" id="GO:0003712">
    <property type="term" value="F:transcription coregulator activity"/>
    <property type="evidence" value="ECO:0000318"/>
    <property type="project" value="GO_Central"/>
</dbReference>
<dbReference type="GO" id="GO:0000785">
    <property type="term" value="C:chromatin"/>
    <property type="evidence" value="ECO:0000318"/>
    <property type="project" value="GO_Central"/>
</dbReference>
<reference evidence="16" key="3">
    <citation type="submission" date="2015-04" db="UniProtKB">
        <authorList>
            <consortium name="EnsemblPlants"/>
        </authorList>
    </citation>
    <scope>IDENTIFICATION</scope>
    <source>
        <strain evidence="16">cv. Jemalong A17</strain>
    </source>
</reference>
<gene>
    <name evidence="15" type="ordered locus">MTR_1g114070</name>
</gene>
<evidence type="ECO:0000256" key="9">
    <source>
        <dbReference type="ARBA" id="ARBA00023242"/>
    </source>
</evidence>
<evidence type="ECO:0000256" key="3">
    <source>
        <dbReference type="ARBA" id="ARBA00006801"/>
    </source>
</evidence>
<accession>G7IE64</accession>
<dbReference type="InterPro" id="IPR045109">
    <property type="entry name" value="LSDs-like"/>
</dbReference>
<comment type="subcellular location">
    <subcellularLocation>
        <location evidence="2">Nucleus</location>
    </subcellularLocation>
</comment>
<feature type="compositionally biased region" description="Basic residues" evidence="12">
    <location>
        <begin position="182"/>
        <end position="191"/>
    </location>
</feature>
<feature type="domain" description="JmjC" evidence="14">
    <location>
        <begin position="662"/>
        <end position="891"/>
    </location>
</feature>
<dbReference type="GO" id="GO:0000118">
    <property type="term" value="C:histone deacetylase complex"/>
    <property type="evidence" value="ECO:0000318"/>
    <property type="project" value="GO_Central"/>
</dbReference>
<evidence type="ECO:0000256" key="1">
    <source>
        <dbReference type="ARBA" id="ARBA00001954"/>
    </source>
</evidence>
<sequence>MAEEENNHTVTYIVKIKVTLTLPDSDEPIPDHDHQETQPTANVGAETVPLEDGDVAQAVGVGAETASLKDDERDDVVEAAEESIPDREKQAMNVGAKTVVSLLKDDEGSVEGDDIAARDSFSAKAAAAIMKCGRKKKKRGRKSFAEIEKRKRDEEALLGNRTKEEAGEGDNDAGGSSSFQPVRKRRGRKRKVEKETTKNEVPQVLKKLKIRESNAKWIEEGSLMCHQCQRNDKGRVVRCTKCKRRRYCIPCLNNWYPKLKESDIAKACPVCCDNCNCKACLRSFKLIDEMKRKAETINEEEVEFSKYLLKGLLPHLRRLDAEQMIEKEREAKRRGLSLSKLNIKPADYSKDERVFCDNCKTSIFDYHRSCSKCSFDLCLLCCCELRGGKLLGGADPIKLGYDFRGRDYLHGGNEEKHVKESLSHAEDESTTREWSRSGWHANVDGSIPCPKADNECDHGFLELRRILPPNCISELVCKANKLAETIKLQDVEETRDNRCSCSKPVRHADDIHNNKRKAAFHEDTGDKFLYCPRAVDLHHGDLRHFQWHWSKGEPVIVSNVLECTSGLSWEPLVMWRAFRQITNSKYDVVLDVKAVNCLDWCEGDINIHQFFTGYTNGRSDWLKWPEVLKLKDWPPSDLFQELLPRHHAEFISSLPYKEYTNPFSGSLNLAVKLPDYCVKPDMGPRTYIAYGFAQNLGRGDSVTKLHCDVSDAVNVLTHIAKVELKPEEISVIKKLTRKHLEQDKRELHGDGEAVDMFHQLSDTNDDDLMVGEDPLEGALWDIFRREDVPKLKEYLEKHFREFRHVNCIPLKQVIDPIHDQTIYLTMEHKMKLKKEYGIEPWTFIQKLGDAVFIPAGLPHQVRNLKSCIKVALDFVSPEHIGECFRLTEEFRKLPINHRSAADKFEVKKIAVHAMLDVVEKLEKARSGKTKVCKGSIFVLTVALETLYADLHWCTSEYRSLYVPMVLTIRLIQVWADANVNVYIKRRL</sequence>
<dbReference type="InterPro" id="IPR003347">
    <property type="entry name" value="JmjC_dom"/>
</dbReference>
<keyword evidence="7" id="KW-0560">Oxidoreductase</keyword>
<evidence type="ECO:0000256" key="12">
    <source>
        <dbReference type="SAM" id="MobiDB-lite"/>
    </source>
</evidence>
<keyword evidence="17" id="KW-1185">Reference proteome</keyword>
<feature type="domain" description="RING-type" evidence="13">
    <location>
        <begin position="225"/>
        <end position="271"/>
    </location>
</feature>
<name>G7IE64_MEDTR</name>
<evidence type="ECO:0000259" key="14">
    <source>
        <dbReference type="PROSITE" id="PS51184"/>
    </source>
</evidence>
<dbReference type="Pfam" id="PF02373">
    <property type="entry name" value="JmjC"/>
    <property type="match status" value="1"/>
</dbReference>
<evidence type="ECO:0000313" key="17">
    <source>
        <dbReference type="Proteomes" id="UP000002051"/>
    </source>
</evidence>
<evidence type="ECO:0000313" key="15">
    <source>
        <dbReference type="EMBL" id="AES62949.2"/>
    </source>
</evidence>
<dbReference type="PANTHER" id="PTHR12549:SF11">
    <property type="entry name" value="LYSINE-SPECIFIC DEMETHYLASE JMJ25"/>
    <property type="match status" value="1"/>
</dbReference>
<dbReference type="InterPro" id="IPR001841">
    <property type="entry name" value="Znf_RING"/>
</dbReference>
<keyword evidence="4" id="KW-0479">Metal-binding</keyword>
<evidence type="ECO:0000256" key="6">
    <source>
        <dbReference type="ARBA" id="ARBA00022833"/>
    </source>
</evidence>
<reference evidence="15 17" key="1">
    <citation type="journal article" date="2011" name="Nature">
        <title>The Medicago genome provides insight into the evolution of rhizobial symbioses.</title>
        <authorList>
            <person name="Young N.D."/>
            <person name="Debelle F."/>
            <person name="Oldroyd G.E."/>
            <person name="Geurts R."/>
            <person name="Cannon S.B."/>
            <person name="Udvardi M.K."/>
            <person name="Benedito V.A."/>
            <person name="Mayer K.F."/>
            <person name="Gouzy J."/>
            <person name="Schoof H."/>
            <person name="Van de Peer Y."/>
            <person name="Proost S."/>
            <person name="Cook D.R."/>
            <person name="Meyers B.C."/>
            <person name="Spannagl M."/>
            <person name="Cheung F."/>
            <person name="De Mita S."/>
            <person name="Krishnakumar V."/>
            <person name="Gundlach H."/>
            <person name="Zhou S."/>
            <person name="Mudge J."/>
            <person name="Bharti A.K."/>
            <person name="Murray J.D."/>
            <person name="Naoumkina M.A."/>
            <person name="Rosen B."/>
            <person name="Silverstein K.A."/>
            <person name="Tang H."/>
            <person name="Rombauts S."/>
            <person name="Zhao P.X."/>
            <person name="Zhou P."/>
            <person name="Barbe V."/>
            <person name="Bardou P."/>
            <person name="Bechner M."/>
            <person name="Bellec A."/>
            <person name="Berger A."/>
            <person name="Berges H."/>
            <person name="Bidwell S."/>
            <person name="Bisseling T."/>
            <person name="Choisne N."/>
            <person name="Couloux A."/>
            <person name="Denny R."/>
            <person name="Deshpande S."/>
            <person name="Dai X."/>
            <person name="Doyle J.J."/>
            <person name="Dudez A.M."/>
            <person name="Farmer A.D."/>
            <person name="Fouteau S."/>
            <person name="Franken C."/>
            <person name="Gibelin C."/>
            <person name="Gish J."/>
            <person name="Goldstein S."/>
            <person name="Gonzalez A.J."/>
            <person name="Green P.J."/>
            <person name="Hallab A."/>
            <person name="Hartog M."/>
            <person name="Hua A."/>
            <person name="Humphray S.J."/>
            <person name="Jeong D.H."/>
            <person name="Jing Y."/>
            <person name="Jocker A."/>
            <person name="Kenton S.M."/>
            <person name="Kim D.J."/>
            <person name="Klee K."/>
            <person name="Lai H."/>
            <person name="Lang C."/>
            <person name="Lin S."/>
            <person name="Macmil S.L."/>
            <person name="Magdelenat G."/>
            <person name="Matthews L."/>
            <person name="McCorrison J."/>
            <person name="Monaghan E.L."/>
            <person name="Mun J.H."/>
            <person name="Najar F.Z."/>
            <person name="Nicholson C."/>
            <person name="Noirot C."/>
            <person name="O'Bleness M."/>
            <person name="Paule C.R."/>
            <person name="Poulain J."/>
            <person name="Prion F."/>
            <person name="Qin B."/>
            <person name="Qu C."/>
            <person name="Retzel E.F."/>
            <person name="Riddle C."/>
            <person name="Sallet E."/>
            <person name="Samain S."/>
            <person name="Samson N."/>
            <person name="Sanders I."/>
            <person name="Saurat O."/>
            <person name="Scarpelli C."/>
            <person name="Schiex T."/>
            <person name="Segurens B."/>
            <person name="Severin A.J."/>
            <person name="Sherrier D.J."/>
            <person name="Shi R."/>
            <person name="Sims S."/>
            <person name="Singer S.R."/>
            <person name="Sinharoy S."/>
            <person name="Sterck L."/>
            <person name="Viollet A."/>
            <person name="Wang B.B."/>
            <person name="Wang K."/>
            <person name="Wang M."/>
            <person name="Wang X."/>
            <person name="Warfsmann J."/>
            <person name="Weissenbach J."/>
            <person name="White D.D."/>
            <person name="White J.D."/>
            <person name="Wiley G.B."/>
            <person name="Wincker P."/>
            <person name="Xing Y."/>
            <person name="Yang L."/>
            <person name="Yao Z."/>
            <person name="Ying F."/>
            <person name="Zhai J."/>
            <person name="Zhou L."/>
            <person name="Zuber A."/>
            <person name="Denarie J."/>
            <person name="Dixon R.A."/>
            <person name="May G.D."/>
            <person name="Schwartz D.C."/>
            <person name="Rogers J."/>
            <person name="Quetier F."/>
            <person name="Town C.D."/>
            <person name="Roe B.A."/>
        </authorList>
    </citation>
    <scope>NUCLEOTIDE SEQUENCE [LARGE SCALE GENOMIC DNA]</scope>
    <source>
        <strain evidence="15">A17</strain>
        <strain evidence="16 17">cv. Jemalong A17</strain>
    </source>
</reference>
<evidence type="ECO:0000256" key="4">
    <source>
        <dbReference type="ARBA" id="ARBA00022723"/>
    </source>
</evidence>
<dbReference type="PROSITE" id="PS50089">
    <property type="entry name" value="ZF_RING_2"/>
    <property type="match status" value="1"/>
</dbReference>
<comment type="function">
    <text evidence="10">May function as histone H3 lysine demethylase and be involved in regulation of gene expression.</text>
</comment>
<dbReference type="GO" id="GO:0032454">
    <property type="term" value="F:histone H3K9 demethylase activity"/>
    <property type="evidence" value="ECO:0000318"/>
    <property type="project" value="GO_Central"/>
</dbReference>
<comment type="similarity">
    <text evidence="3">Belongs to the JARID1 histone demethylase family.</text>
</comment>
<dbReference type="GO" id="GO:0008270">
    <property type="term" value="F:zinc ion binding"/>
    <property type="evidence" value="ECO:0007669"/>
    <property type="project" value="UniProtKB-KW"/>
</dbReference>
<dbReference type="Proteomes" id="UP000002051">
    <property type="component" value="Unassembled WGS sequence"/>
</dbReference>
<evidence type="ECO:0000313" key="16">
    <source>
        <dbReference type="EnsemblPlants" id="AES62949"/>
    </source>
</evidence>
<evidence type="ECO:0000256" key="8">
    <source>
        <dbReference type="ARBA" id="ARBA00023004"/>
    </source>
</evidence>
<dbReference type="EMBL" id="CM001217">
    <property type="protein sequence ID" value="AES62949.2"/>
    <property type="molecule type" value="Genomic_DNA"/>
</dbReference>
<evidence type="ECO:0000256" key="7">
    <source>
        <dbReference type="ARBA" id="ARBA00023002"/>
    </source>
</evidence>
<dbReference type="eggNOG" id="KOG1356">
    <property type="taxonomic scope" value="Eukaryota"/>
</dbReference>
<dbReference type="SUPFAM" id="SSF51197">
    <property type="entry name" value="Clavaminate synthase-like"/>
    <property type="match status" value="1"/>
</dbReference>
<reference evidence="15 17" key="2">
    <citation type="journal article" date="2014" name="BMC Genomics">
        <title>An improved genome release (version Mt4.0) for the model legume Medicago truncatula.</title>
        <authorList>
            <person name="Tang H."/>
            <person name="Krishnakumar V."/>
            <person name="Bidwell S."/>
            <person name="Rosen B."/>
            <person name="Chan A."/>
            <person name="Zhou S."/>
            <person name="Gentzbittel L."/>
            <person name="Childs K.L."/>
            <person name="Yandell M."/>
            <person name="Gundlach H."/>
            <person name="Mayer K.F."/>
            <person name="Schwartz D.C."/>
            <person name="Town C.D."/>
        </authorList>
    </citation>
    <scope>GENOME REANNOTATION</scope>
    <source>
        <strain evidence="16 17">cv. Jemalong A17</strain>
    </source>
</reference>
<dbReference type="EnsemblPlants" id="AES62949">
    <property type="protein sequence ID" value="AES62949"/>
    <property type="gene ID" value="MTR_1g114070"/>
</dbReference>
<evidence type="ECO:0000259" key="13">
    <source>
        <dbReference type="PROSITE" id="PS50089"/>
    </source>
</evidence>
<feature type="region of interest" description="Disordered" evidence="12">
    <location>
        <begin position="155"/>
        <end position="198"/>
    </location>
</feature>
<dbReference type="GO" id="GO:0031490">
    <property type="term" value="F:chromatin DNA binding"/>
    <property type="evidence" value="ECO:0000318"/>
    <property type="project" value="GO_Central"/>
</dbReference>
<keyword evidence="8" id="KW-0408">Iron</keyword>
<dbReference type="AlphaFoldDB" id="G7IE64"/>
<dbReference type="GO" id="GO:0006357">
    <property type="term" value="P:regulation of transcription by RNA polymerase II"/>
    <property type="evidence" value="ECO:0000318"/>
    <property type="project" value="GO_Central"/>
</dbReference>
<organism evidence="15 17">
    <name type="scientific">Medicago truncatula</name>
    <name type="common">Barrel medic</name>
    <name type="synonym">Medicago tribuloides</name>
    <dbReference type="NCBI Taxonomy" id="3880"/>
    <lineage>
        <taxon>Eukaryota</taxon>
        <taxon>Viridiplantae</taxon>
        <taxon>Streptophyta</taxon>
        <taxon>Embryophyta</taxon>
        <taxon>Tracheophyta</taxon>
        <taxon>Spermatophyta</taxon>
        <taxon>Magnoliopsida</taxon>
        <taxon>eudicotyledons</taxon>
        <taxon>Gunneridae</taxon>
        <taxon>Pentapetalae</taxon>
        <taxon>rosids</taxon>
        <taxon>fabids</taxon>
        <taxon>Fabales</taxon>
        <taxon>Fabaceae</taxon>
        <taxon>Papilionoideae</taxon>
        <taxon>50 kb inversion clade</taxon>
        <taxon>NPAAA clade</taxon>
        <taxon>Hologalegina</taxon>
        <taxon>IRL clade</taxon>
        <taxon>Trifolieae</taxon>
        <taxon>Medicago</taxon>
    </lineage>
</organism>
<dbReference type="HOGENOM" id="CLU_001811_2_1_1"/>
<evidence type="ECO:0000256" key="2">
    <source>
        <dbReference type="ARBA" id="ARBA00004123"/>
    </source>
</evidence>
<comment type="cofactor">
    <cofactor evidence="1">
        <name>Fe(2+)</name>
        <dbReference type="ChEBI" id="CHEBI:29033"/>
    </cofactor>
</comment>
<dbReference type="SMART" id="SM00558">
    <property type="entry name" value="JmjC"/>
    <property type="match status" value="1"/>
</dbReference>
<evidence type="ECO:0000256" key="11">
    <source>
        <dbReference type="PROSITE-ProRule" id="PRU00175"/>
    </source>
</evidence>
<proteinExistence type="inferred from homology"/>
<keyword evidence="5 11" id="KW-0863">Zinc-finger</keyword>
<dbReference type="FunFam" id="2.60.120.650:FF:000026">
    <property type="entry name" value="Transcription factor jumonji domain-containing protein"/>
    <property type="match status" value="1"/>
</dbReference>
<keyword evidence="6" id="KW-0862">Zinc</keyword>
<dbReference type="PROSITE" id="PS51184">
    <property type="entry name" value="JMJC"/>
    <property type="match status" value="1"/>
</dbReference>
<dbReference type="GO" id="GO:0016491">
    <property type="term" value="F:oxidoreductase activity"/>
    <property type="evidence" value="ECO:0007669"/>
    <property type="project" value="UniProtKB-KW"/>
</dbReference>
<evidence type="ECO:0000256" key="5">
    <source>
        <dbReference type="ARBA" id="ARBA00022771"/>
    </source>
</evidence>
<dbReference type="PANTHER" id="PTHR12549">
    <property type="entry name" value="JMJC DOMAIN-CONTAINING HISTONE DEMETHYLATION PROTEIN"/>
    <property type="match status" value="1"/>
</dbReference>